<evidence type="ECO:0000256" key="7">
    <source>
        <dbReference type="ARBA" id="ARBA00047343"/>
    </source>
</evidence>
<organism evidence="12">
    <name type="scientific">uncultured Desulfovibrio sp</name>
    <dbReference type="NCBI Taxonomy" id="167968"/>
    <lineage>
        <taxon>Bacteria</taxon>
        <taxon>Pseudomonadati</taxon>
        <taxon>Thermodesulfobacteriota</taxon>
        <taxon>Desulfovibrionia</taxon>
        <taxon>Desulfovibrionales</taxon>
        <taxon>Desulfovibrionaceae</taxon>
        <taxon>Desulfovibrio</taxon>
        <taxon>environmental samples</taxon>
    </lineage>
</organism>
<evidence type="ECO:0000256" key="3">
    <source>
        <dbReference type="ARBA" id="ARBA00022679"/>
    </source>
</evidence>
<protein>
    <recommendedName>
        <fullName evidence="2">mannose-1-phosphate guanylyltransferase</fullName>
        <ecNumber evidence="2">2.7.7.13</ecNumber>
    </recommendedName>
</protein>
<dbReference type="PANTHER" id="PTHR46390">
    <property type="entry name" value="MANNOSE-1-PHOSPHATE GUANYLYLTRANSFERASE"/>
    <property type="match status" value="1"/>
</dbReference>
<dbReference type="RefSeq" id="WP_179980718.1">
    <property type="nucleotide sequence ID" value="NZ_LT608333.1"/>
</dbReference>
<evidence type="ECO:0000256" key="4">
    <source>
        <dbReference type="ARBA" id="ARBA00022695"/>
    </source>
</evidence>
<feature type="domain" description="MannoseP isomerase/GMP-like beta-helix" evidence="11">
    <location>
        <begin position="298"/>
        <end position="347"/>
    </location>
</feature>
<keyword evidence="3 12" id="KW-0808">Transferase</keyword>
<evidence type="ECO:0000259" key="11">
    <source>
        <dbReference type="Pfam" id="PF22640"/>
    </source>
</evidence>
<dbReference type="GO" id="GO:0005525">
    <property type="term" value="F:GTP binding"/>
    <property type="evidence" value="ECO:0007669"/>
    <property type="project" value="UniProtKB-KW"/>
</dbReference>
<keyword evidence="5" id="KW-0547">Nucleotide-binding</keyword>
<dbReference type="GO" id="GO:0009298">
    <property type="term" value="P:GDP-mannose biosynthetic process"/>
    <property type="evidence" value="ECO:0007669"/>
    <property type="project" value="TreeGrafter"/>
</dbReference>
<evidence type="ECO:0000313" key="12">
    <source>
        <dbReference type="EMBL" id="SCM73498.1"/>
    </source>
</evidence>
<reference evidence="12" key="1">
    <citation type="submission" date="2016-08" db="EMBL/GenBank/DDBJ databases">
        <authorList>
            <person name="Seilhamer J.J."/>
        </authorList>
    </citation>
    <scope>NUCLEOTIDE SEQUENCE</scope>
    <source>
        <strain evidence="12">86-1</strain>
    </source>
</reference>
<dbReference type="CDD" id="cd02509">
    <property type="entry name" value="GDP-M1P_Guanylyltransferase"/>
    <property type="match status" value="1"/>
</dbReference>
<evidence type="ECO:0000259" key="9">
    <source>
        <dbReference type="Pfam" id="PF00483"/>
    </source>
</evidence>
<dbReference type="InterPro" id="IPR005835">
    <property type="entry name" value="NTP_transferase_dom"/>
</dbReference>
<dbReference type="SUPFAM" id="SSF51182">
    <property type="entry name" value="RmlC-like cupins"/>
    <property type="match status" value="1"/>
</dbReference>
<dbReference type="Gene3D" id="3.90.550.10">
    <property type="entry name" value="Spore Coat Polysaccharide Biosynthesis Protein SpsA, Chain A"/>
    <property type="match status" value="1"/>
</dbReference>
<accession>A0A212L7J8</accession>
<dbReference type="FunFam" id="3.90.550.10:FF:000046">
    <property type="entry name" value="Mannose-1-phosphate guanylyltransferase (GDP)"/>
    <property type="match status" value="1"/>
</dbReference>
<dbReference type="NCBIfam" id="TIGR01479">
    <property type="entry name" value="GMP_PMI"/>
    <property type="match status" value="1"/>
</dbReference>
<name>A0A212L7J8_9BACT</name>
<comment type="catalytic activity">
    <reaction evidence="7">
        <text>alpha-D-mannose 1-phosphate + GTP + H(+) = GDP-alpha-D-mannose + diphosphate</text>
        <dbReference type="Rhea" id="RHEA:15229"/>
        <dbReference type="ChEBI" id="CHEBI:15378"/>
        <dbReference type="ChEBI" id="CHEBI:33019"/>
        <dbReference type="ChEBI" id="CHEBI:37565"/>
        <dbReference type="ChEBI" id="CHEBI:57527"/>
        <dbReference type="ChEBI" id="CHEBI:58409"/>
        <dbReference type="EC" id="2.7.7.13"/>
    </reaction>
</comment>
<evidence type="ECO:0000256" key="1">
    <source>
        <dbReference type="ARBA" id="ARBA00006115"/>
    </source>
</evidence>
<dbReference type="EMBL" id="FMJC01000002">
    <property type="protein sequence ID" value="SCM73498.1"/>
    <property type="molecule type" value="Genomic_DNA"/>
</dbReference>
<dbReference type="InterPro" id="IPR049577">
    <property type="entry name" value="GMPP_N"/>
</dbReference>
<dbReference type="Pfam" id="PF00483">
    <property type="entry name" value="NTP_transferase"/>
    <property type="match status" value="1"/>
</dbReference>
<feature type="domain" description="Mannose-6-phosphate isomerase type II C-terminal" evidence="10">
    <location>
        <begin position="352"/>
        <end position="465"/>
    </location>
</feature>
<keyword evidence="4 12" id="KW-0548">Nucleotidyltransferase</keyword>
<dbReference type="InterPro" id="IPR054566">
    <property type="entry name" value="ManC/GMP-like_b-helix"/>
</dbReference>
<dbReference type="InterPro" id="IPR014710">
    <property type="entry name" value="RmlC-like_jellyroll"/>
</dbReference>
<dbReference type="PANTHER" id="PTHR46390:SF1">
    <property type="entry name" value="MANNOSE-1-PHOSPHATE GUANYLYLTRANSFERASE"/>
    <property type="match status" value="1"/>
</dbReference>
<dbReference type="InterPro" id="IPR011051">
    <property type="entry name" value="RmlC_Cupin_sf"/>
</dbReference>
<keyword evidence="6" id="KW-0342">GTP-binding</keyword>
<dbReference type="InterPro" id="IPR029044">
    <property type="entry name" value="Nucleotide-diphossugar_trans"/>
</dbReference>
<dbReference type="FunFam" id="2.60.120.10:FF:000032">
    <property type="entry name" value="Mannose-1-phosphate guanylyltransferase/mannose-6-phosphate isomerase"/>
    <property type="match status" value="1"/>
</dbReference>
<dbReference type="Pfam" id="PF22640">
    <property type="entry name" value="ManC_GMP_beta-helix"/>
    <property type="match status" value="1"/>
</dbReference>
<dbReference type="Pfam" id="PF01050">
    <property type="entry name" value="MannoseP_isomer"/>
    <property type="match status" value="1"/>
</dbReference>
<dbReference type="SUPFAM" id="SSF53448">
    <property type="entry name" value="Nucleotide-diphospho-sugar transferases"/>
    <property type="match status" value="1"/>
</dbReference>
<gene>
    <name evidence="12" type="primary">cpsB</name>
    <name evidence="12" type="ORF">KL86DES1_21335</name>
</gene>
<evidence type="ECO:0000259" key="10">
    <source>
        <dbReference type="Pfam" id="PF01050"/>
    </source>
</evidence>
<evidence type="ECO:0000256" key="8">
    <source>
        <dbReference type="RuleBase" id="RU004190"/>
    </source>
</evidence>
<evidence type="ECO:0000256" key="2">
    <source>
        <dbReference type="ARBA" id="ARBA00012387"/>
    </source>
</evidence>
<dbReference type="EC" id="2.7.7.13" evidence="2"/>
<dbReference type="CDD" id="cd02213">
    <property type="entry name" value="cupin_PMI_typeII_C"/>
    <property type="match status" value="1"/>
</dbReference>
<dbReference type="GO" id="GO:0004475">
    <property type="term" value="F:mannose-1-phosphate guanylyltransferase (GTP) activity"/>
    <property type="evidence" value="ECO:0007669"/>
    <property type="project" value="UniProtKB-EC"/>
</dbReference>
<dbReference type="Gene3D" id="2.60.120.10">
    <property type="entry name" value="Jelly Rolls"/>
    <property type="match status" value="1"/>
</dbReference>
<dbReference type="GO" id="GO:0000271">
    <property type="term" value="P:polysaccharide biosynthetic process"/>
    <property type="evidence" value="ECO:0007669"/>
    <property type="project" value="InterPro"/>
</dbReference>
<comment type="similarity">
    <text evidence="1 8">Belongs to the mannose-6-phosphate isomerase type 2 family.</text>
</comment>
<proteinExistence type="inferred from homology"/>
<dbReference type="InterPro" id="IPR051161">
    <property type="entry name" value="Mannose-6P_isomerase_type2"/>
</dbReference>
<evidence type="ECO:0000256" key="5">
    <source>
        <dbReference type="ARBA" id="ARBA00022741"/>
    </source>
</evidence>
<dbReference type="AlphaFoldDB" id="A0A212L7J8"/>
<feature type="domain" description="Nucleotidyl transferase" evidence="9">
    <location>
        <begin position="6"/>
        <end position="284"/>
    </location>
</feature>
<dbReference type="InterPro" id="IPR006375">
    <property type="entry name" value="Man1P_GuaTrfase/Man6P_Isoase"/>
</dbReference>
<dbReference type="InterPro" id="IPR001538">
    <property type="entry name" value="Man6P_isomerase-2_C"/>
</dbReference>
<evidence type="ECO:0000256" key="6">
    <source>
        <dbReference type="ARBA" id="ARBA00023134"/>
    </source>
</evidence>
<sequence length="480" mass="52711">MSSIAPVILCGGSGTRLWPLSRETYPKQFVDLGEGRTLFKDTLLRAQRTPESLEPVIVCNEAHRFYVTAALYECDVRATILLEPAPRNTAPAIALAALTLARDGADPLMLVLPSDHAIGNEAAFFKGVGSAAALAEQGHIVTFGITPASPETGFGYIEQGEALSYGGFRVARFVEKPDTAAAQSMLDQGGFLWNSGMFLLRASVYLKELERFAPEIHAACCTAWQRRAADGAFCRPDADAFLASPSDSIDYAVMEQTDRAAVVPLSTGWSDLGSWEAFYQAEAGDDSGNVCHGDIMTQDAENCYFNAQHRLVTAIGVRDLVVVETRDAVLVAPRERVQEVKTMVGRLQSARRTECRQHPLVYRPWGSYETLVMDGRFQVKRIIVNPGAELSLQMHHHRAEHWVVVSGTAEVTNGNETRLYTENQSTYIPVGTRHRLKNPGVIPLVLIEIQSGAYLGEDDIVRFADVYGREDLPAHGNENR</sequence>